<sequence>DTVSKFWTHYERVAKQTDEEFLDRYNGDLDVQLIFAGLFSAVSSAFIVDMQSDLQPAPSSTTDALLAMLVQNMTVTQSSVVKEALAPWPGLDSITIWTQSLAYLSLGLSLFAAFCAVLGKQW</sequence>
<dbReference type="AlphaFoldDB" id="A0A0C9VJT0"/>
<evidence type="ECO:0000256" key="1">
    <source>
        <dbReference type="SAM" id="Phobius"/>
    </source>
</evidence>
<keyword evidence="1" id="KW-0812">Transmembrane</keyword>
<gene>
    <name evidence="3" type="ORF">M422DRAFT_129137</name>
</gene>
<dbReference type="Proteomes" id="UP000054279">
    <property type="component" value="Unassembled WGS sequence"/>
</dbReference>
<name>A0A0C9VJT0_SPHS4</name>
<feature type="transmembrane region" description="Helical" evidence="1">
    <location>
        <begin position="101"/>
        <end position="119"/>
    </location>
</feature>
<feature type="transmembrane region" description="Helical" evidence="1">
    <location>
        <begin position="31"/>
        <end position="50"/>
    </location>
</feature>
<reference evidence="3 4" key="1">
    <citation type="submission" date="2014-06" db="EMBL/GenBank/DDBJ databases">
        <title>Evolutionary Origins and Diversification of the Mycorrhizal Mutualists.</title>
        <authorList>
            <consortium name="DOE Joint Genome Institute"/>
            <consortium name="Mycorrhizal Genomics Consortium"/>
            <person name="Kohler A."/>
            <person name="Kuo A."/>
            <person name="Nagy L.G."/>
            <person name="Floudas D."/>
            <person name="Copeland A."/>
            <person name="Barry K.W."/>
            <person name="Cichocki N."/>
            <person name="Veneault-Fourrey C."/>
            <person name="LaButti K."/>
            <person name="Lindquist E.A."/>
            <person name="Lipzen A."/>
            <person name="Lundell T."/>
            <person name="Morin E."/>
            <person name="Murat C."/>
            <person name="Riley R."/>
            <person name="Ohm R."/>
            <person name="Sun H."/>
            <person name="Tunlid A."/>
            <person name="Henrissat B."/>
            <person name="Grigoriev I.V."/>
            <person name="Hibbett D.S."/>
            <person name="Martin F."/>
        </authorList>
    </citation>
    <scope>NUCLEOTIDE SEQUENCE [LARGE SCALE GENOMIC DNA]</scope>
    <source>
        <strain evidence="3 4">SS14</strain>
    </source>
</reference>
<dbReference type="Pfam" id="PF20153">
    <property type="entry name" value="DUF6535"/>
    <property type="match status" value="1"/>
</dbReference>
<protein>
    <recommendedName>
        <fullName evidence="2">DUF6535 domain-containing protein</fullName>
    </recommendedName>
</protein>
<evidence type="ECO:0000313" key="4">
    <source>
        <dbReference type="Proteomes" id="UP000054279"/>
    </source>
</evidence>
<dbReference type="OrthoDB" id="3219854at2759"/>
<keyword evidence="4" id="KW-1185">Reference proteome</keyword>
<dbReference type="InterPro" id="IPR045338">
    <property type="entry name" value="DUF6535"/>
</dbReference>
<evidence type="ECO:0000259" key="2">
    <source>
        <dbReference type="Pfam" id="PF20153"/>
    </source>
</evidence>
<dbReference type="EMBL" id="KN837165">
    <property type="protein sequence ID" value="KIJ37900.1"/>
    <property type="molecule type" value="Genomic_DNA"/>
</dbReference>
<feature type="non-terminal residue" evidence="3">
    <location>
        <position position="1"/>
    </location>
</feature>
<keyword evidence="1" id="KW-1133">Transmembrane helix</keyword>
<dbReference type="HOGENOM" id="CLU_018688_3_0_1"/>
<feature type="domain" description="DUF6535" evidence="2">
    <location>
        <begin position="7"/>
        <end position="122"/>
    </location>
</feature>
<keyword evidence="1" id="KW-0472">Membrane</keyword>
<feature type="non-terminal residue" evidence="3">
    <location>
        <position position="122"/>
    </location>
</feature>
<evidence type="ECO:0000313" key="3">
    <source>
        <dbReference type="EMBL" id="KIJ37900.1"/>
    </source>
</evidence>
<organism evidence="3 4">
    <name type="scientific">Sphaerobolus stellatus (strain SS14)</name>
    <dbReference type="NCBI Taxonomy" id="990650"/>
    <lineage>
        <taxon>Eukaryota</taxon>
        <taxon>Fungi</taxon>
        <taxon>Dikarya</taxon>
        <taxon>Basidiomycota</taxon>
        <taxon>Agaricomycotina</taxon>
        <taxon>Agaricomycetes</taxon>
        <taxon>Phallomycetidae</taxon>
        <taxon>Geastrales</taxon>
        <taxon>Sphaerobolaceae</taxon>
        <taxon>Sphaerobolus</taxon>
    </lineage>
</organism>
<accession>A0A0C9VJT0</accession>
<proteinExistence type="predicted"/>